<evidence type="ECO:0000256" key="1">
    <source>
        <dbReference type="SAM" id="Phobius"/>
    </source>
</evidence>
<feature type="transmembrane region" description="Helical" evidence="1">
    <location>
        <begin position="256"/>
        <end position="277"/>
    </location>
</feature>
<feature type="signal peptide" evidence="2">
    <location>
        <begin position="1"/>
        <end position="22"/>
    </location>
</feature>
<keyword evidence="1" id="KW-0812">Transmembrane</keyword>
<proteinExistence type="predicted"/>
<gene>
    <name evidence="3" type="ORF">Fcan01_16421</name>
</gene>
<evidence type="ECO:0000313" key="3">
    <source>
        <dbReference type="EMBL" id="OXA48521.1"/>
    </source>
</evidence>
<reference evidence="3 4" key="1">
    <citation type="submission" date="2015-12" db="EMBL/GenBank/DDBJ databases">
        <title>The genome of Folsomia candida.</title>
        <authorList>
            <person name="Faddeeva A."/>
            <person name="Derks M.F."/>
            <person name="Anvar Y."/>
            <person name="Smit S."/>
            <person name="Van Straalen N."/>
            <person name="Roelofs D."/>
        </authorList>
    </citation>
    <scope>NUCLEOTIDE SEQUENCE [LARGE SCALE GENOMIC DNA]</scope>
    <source>
        <strain evidence="3 4">VU population</strain>
        <tissue evidence="3">Whole body</tissue>
    </source>
</reference>
<feature type="transmembrane region" description="Helical" evidence="1">
    <location>
        <begin position="141"/>
        <end position="167"/>
    </location>
</feature>
<keyword evidence="1" id="KW-1133">Transmembrane helix</keyword>
<dbReference type="AlphaFoldDB" id="A0A226DV02"/>
<feature type="transmembrane region" description="Helical" evidence="1">
    <location>
        <begin position="47"/>
        <end position="64"/>
    </location>
</feature>
<keyword evidence="1" id="KW-0472">Membrane</keyword>
<name>A0A226DV02_FOLCA</name>
<dbReference type="EMBL" id="LNIX01000011">
    <property type="protein sequence ID" value="OXA48521.1"/>
    <property type="molecule type" value="Genomic_DNA"/>
</dbReference>
<evidence type="ECO:0000256" key="2">
    <source>
        <dbReference type="SAM" id="SignalP"/>
    </source>
</evidence>
<accession>A0A226DV02</accession>
<feature type="transmembrane region" description="Helical" evidence="1">
    <location>
        <begin position="218"/>
        <end position="236"/>
    </location>
</feature>
<keyword evidence="4" id="KW-1185">Reference proteome</keyword>
<feature type="transmembrane region" description="Helical" evidence="1">
    <location>
        <begin position="76"/>
        <end position="96"/>
    </location>
</feature>
<evidence type="ECO:0008006" key="5">
    <source>
        <dbReference type="Google" id="ProtNLM"/>
    </source>
</evidence>
<keyword evidence="2" id="KW-0732">Signal</keyword>
<feature type="transmembrane region" description="Helical" evidence="1">
    <location>
        <begin position="415"/>
        <end position="438"/>
    </location>
</feature>
<feature type="transmembrane region" description="Helical" evidence="1">
    <location>
        <begin position="379"/>
        <end position="403"/>
    </location>
</feature>
<feature type="transmembrane region" description="Helical" evidence="1">
    <location>
        <begin position="289"/>
        <end position="309"/>
    </location>
</feature>
<dbReference type="Proteomes" id="UP000198287">
    <property type="component" value="Unassembled WGS sequence"/>
</dbReference>
<protein>
    <recommendedName>
        <fullName evidence="5">Gustatory receptor</fullName>
    </recommendedName>
</protein>
<sequence length="513" mass="61079">MYTQNFLKVFHFVLYLPNLVGSFPVNVDPKRVTFYMSEKSKSRNTRATLLFLFVVMPFYLFRTWEIWAWKGGNSNKYFHLCYAISFVAVMETITLLHIRWKRDEISVAFSRMVRSCKRFEVKWVLPRYNAMDFRSLNLCGIFLDVTSVIVAIVFIPLCWTNTIYYYLVPETPIFHTTILPTYWEKLHVFHSYSSVLNRFAISFLNFKIKMYTKNFLKVFHFVLYLPNLVGSFPVNVDPKSATFYMSEKSKKRNTRATLLYLFVVMPFYLFRTWEIWAWKRGNANKYFHMCYAISFVAVMETVTLLHIRWKRDDICVAYSRMVRCCRRFEGTIWPILSSEFRIFPKSTKKYMTYRSLRSVYNLTHQYTCWELVYKYVIEIYGYWLLFLHGMFGQLALFCNFSVIKYWDELSPFTRVLLITWSMCSQTVWVVFLEVMGHVGGMTDNNLKSWKNINCRNALDKKYLVKFRKARRNLKVGAQGVFTIGRLTVLKFVRGVVKGTIRAVMTIGKDKKKA</sequence>
<evidence type="ECO:0000313" key="4">
    <source>
        <dbReference type="Proteomes" id="UP000198287"/>
    </source>
</evidence>
<feature type="chain" id="PRO_5013325148" description="Gustatory receptor" evidence="2">
    <location>
        <begin position="23"/>
        <end position="513"/>
    </location>
</feature>
<organism evidence="3 4">
    <name type="scientific">Folsomia candida</name>
    <name type="common">Springtail</name>
    <dbReference type="NCBI Taxonomy" id="158441"/>
    <lineage>
        <taxon>Eukaryota</taxon>
        <taxon>Metazoa</taxon>
        <taxon>Ecdysozoa</taxon>
        <taxon>Arthropoda</taxon>
        <taxon>Hexapoda</taxon>
        <taxon>Collembola</taxon>
        <taxon>Entomobryomorpha</taxon>
        <taxon>Isotomoidea</taxon>
        <taxon>Isotomidae</taxon>
        <taxon>Proisotominae</taxon>
        <taxon>Folsomia</taxon>
    </lineage>
</organism>
<comment type="caution">
    <text evidence="3">The sequence shown here is derived from an EMBL/GenBank/DDBJ whole genome shotgun (WGS) entry which is preliminary data.</text>
</comment>